<feature type="compositionally biased region" description="Polar residues" evidence="1">
    <location>
        <begin position="69"/>
        <end position="84"/>
    </location>
</feature>
<evidence type="ECO:0000313" key="3">
    <source>
        <dbReference type="Proteomes" id="UP000813462"/>
    </source>
</evidence>
<gene>
    <name evidence="2" type="ORF">FEM48_Zijuj03G0199600</name>
</gene>
<accession>A0A978VSB5</accession>
<comment type="caution">
    <text evidence="2">The sequence shown here is derived from an EMBL/GenBank/DDBJ whole genome shotgun (WGS) entry which is preliminary data.</text>
</comment>
<dbReference type="EMBL" id="JAEACU010000003">
    <property type="protein sequence ID" value="KAH7538440.1"/>
    <property type="molecule type" value="Genomic_DNA"/>
</dbReference>
<feature type="compositionally biased region" description="Polar residues" evidence="1">
    <location>
        <begin position="92"/>
        <end position="105"/>
    </location>
</feature>
<reference evidence="2" key="1">
    <citation type="journal article" date="2021" name="Front. Plant Sci.">
        <title>Chromosome-Scale Genome Assembly for Chinese Sour Jujube and Insights Into Its Genome Evolution and Domestication Signature.</title>
        <authorList>
            <person name="Shen L.-Y."/>
            <person name="Luo H."/>
            <person name="Wang X.-L."/>
            <person name="Wang X.-M."/>
            <person name="Qiu X.-J."/>
            <person name="Liu H."/>
            <person name="Zhou S.-S."/>
            <person name="Jia K.-H."/>
            <person name="Nie S."/>
            <person name="Bao Y.-T."/>
            <person name="Zhang R.-G."/>
            <person name="Yun Q.-Z."/>
            <person name="Chai Y.-H."/>
            <person name="Lu J.-Y."/>
            <person name="Li Y."/>
            <person name="Zhao S.-W."/>
            <person name="Mao J.-F."/>
            <person name="Jia S.-G."/>
            <person name="Mao Y.-M."/>
        </authorList>
    </citation>
    <scope>NUCLEOTIDE SEQUENCE</scope>
    <source>
        <strain evidence="2">AT0</strain>
        <tissue evidence="2">Leaf</tissue>
    </source>
</reference>
<evidence type="ECO:0000313" key="2">
    <source>
        <dbReference type="EMBL" id="KAH7538440.1"/>
    </source>
</evidence>
<protein>
    <submittedName>
        <fullName evidence="2">Uncharacterized protein</fullName>
    </submittedName>
</protein>
<proteinExistence type="predicted"/>
<feature type="region of interest" description="Disordered" evidence="1">
    <location>
        <begin position="44"/>
        <end position="105"/>
    </location>
</feature>
<name>A0A978VSB5_ZIZJJ</name>
<sequence>MLKEPYRKTVKPRVGATIVDQYVTIALAPEYKLPAAVSSSLPTAAGEVGQMAKEKVQAEEEHGSKEGGNAQTPKESQPSNAAPATTTTTTTVKPSNSSEPQGLIL</sequence>
<feature type="compositionally biased region" description="Basic and acidic residues" evidence="1">
    <location>
        <begin position="52"/>
        <end position="65"/>
    </location>
</feature>
<evidence type="ECO:0000256" key="1">
    <source>
        <dbReference type="SAM" id="MobiDB-lite"/>
    </source>
</evidence>
<dbReference type="AlphaFoldDB" id="A0A978VSB5"/>
<organism evidence="2 3">
    <name type="scientific">Ziziphus jujuba var. spinosa</name>
    <dbReference type="NCBI Taxonomy" id="714518"/>
    <lineage>
        <taxon>Eukaryota</taxon>
        <taxon>Viridiplantae</taxon>
        <taxon>Streptophyta</taxon>
        <taxon>Embryophyta</taxon>
        <taxon>Tracheophyta</taxon>
        <taxon>Spermatophyta</taxon>
        <taxon>Magnoliopsida</taxon>
        <taxon>eudicotyledons</taxon>
        <taxon>Gunneridae</taxon>
        <taxon>Pentapetalae</taxon>
        <taxon>rosids</taxon>
        <taxon>fabids</taxon>
        <taxon>Rosales</taxon>
        <taxon>Rhamnaceae</taxon>
        <taxon>Paliureae</taxon>
        <taxon>Ziziphus</taxon>
    </lineage>
</organism>
<dbReference type="Proteomes" id="UP000813462">
    <property type="component" value="Unassembled WGS sequence"/>
</dbReference>